<dbReference type="InterPro" id="IPR029044">
    <property type="entry name" value="Nucleotide-diphossugar_trans"/>
</dbReference>
<name>A0A2L0WT39_KLEPN</name>
<dbReference type="PANTHER" id="PTHR22916:SF51">
    <property type="entry name" value="GLYCOSYLTRANSFERASE EPSH-RELATED"/>
    <property type="match status" value="1"/>
</dbReference>
<dbReference type="EMBL" id="UGLU01000005">
    <property type="protein sequence ID" value="STW26074.1"/>
    <property type="molecule type" value="Genomic_DNA"/>
</dbReference>
<gene>
    <name evidence="4" type="primary">wbmW</name>
    <name evidence="5" type="synonym">hyaD_3</name>
    <name evidence="5" type="ORF">NCTC5051_05873</name>
</gene>
<dbReference type="SUPFAM" id="SSF53448">
    <property type="entry name" value="Nucleotide-diphospho-sugar transferases"/>
    <property type="match status" value="1"/>
</dbReference>
<dbReference type="EMBL" id="MG602074">
    <property type="protein sequence ID" value="AVA30548.1"/>
    <property type="molecule type" value="Genomic_DNA"/>
</dbReference>
<evidence type="ECO:0000259" key="3">
    <source>
        <dbReference type="Pfam" id="PF00535"/>
    </source>
</evidence>
<accession>A0A2L0WT39</accession>
<sequence length="487" mass="56167">MLRMESFEALMEEMKFSLVDESLARKDYDRLTNSYYGKSCNPLIFCENLLIIGVRSGLEFLIAKSVNSNAVVHIVESNKSFLEKINKLNIANVTAFSSFKEYISSVKSQKYDYVRINRVNFNLDLVAQLYSKHNILSICGELKEADCKPLTLYRLSRNSCDSFFFNIKDKNYNVAGARKCIEQPEVSVVVAAYGVENYLDECVSSIVHQTLKNIEILIVDDGSIDGTGKKADEWQKRFPDIVRVIHKENGGCASARLEGMREAKGEYVAFIDGDDWVEQPMYEDLFESAALHNSEIAQCGFYEFFADQTKNYYSTAWGADGQNGTTGLVKEPTEYLTLMPSIWRRIYKTSFLRKHGIEFPVQIRRHDDLPFAFMTIARAKRISVIPDCYYAYRLNRPGQDVGATDERLFIHFEIFEWLYEQVRPWASMAIMSNMRLVEIGTHSWVLSRLDSHLKNDYLNKSISGISERYKRYELDDGWLDRLKLASR</sequence>
<dbReference type="AlphaFoldDB" id="A0A2L0WT39"/>
<evidence type="ECO:0000313" key="4">
    <source>
        <dbReference type="EMBL" id="AVA30548.1"/>
    </source>
</evidence>
<reference evidence="5 6" key="2">
    <citation type="submission" date="2018-06" db="EMBL/GenBank/DDBJ databases">
        <authorList>
            <consortium name="Pathogen Informatics"/>
            <person name="Doyle S."/>
        </authorList>
    </citation>
    <scope>NUCLEOTIDE SEQUENCE [LARGE SCALE GENOMIC DNA]</scope>
    <source>
        <strain evidence="5 6">NCTC5051</strain>
    </source>
</reference>
<feature type="domain" description="Glycosyltransferase 2-like" evidence="3">
    <location>
        <begin position="187"/>
        <end position="343"/>
    </location>
</feature>
<organism evidence="4">
    <name type="scientific">Klebsiella pneumoniae</name>
    <dbReference type="NCBI Taxonomy" id="573"/>
    <lineage>
        <taxon>Bacteria</taxon>
        <taxon>Pseudomonadati</taxon>
        <taxon>Pseudomonadota</taxon>
        <taxon>Gammaproteobacteria</taxon>
        <taxon>Enterobacterales</taxon>
        <taxon>Enterobacteriaceae</taxon>
        <taxon>Klebsiella/Raoultella group</taxon>
        <taxon>Klebsiella</taxon>
        <taxon>Klebsiella pneumoniae complex</taxon>
    </lineage>
</organism>
<protein>
    <submittedName>
        <fullName evidence="5">Glycosyltransferase</fullName>
        <ecNumber evidence="5">2.4.1.212</ecNumber>
    </submittedName>
    <submittedName>
        <fullName evidence="4">WbmW</fullName>
    </submittedName>
</protein>
<dbReference type="Proteomes" id="UP000254141">
    <property type="component" value="Unassembled WGS sequence"/>
</dbReference>
<evidence type="ECO:0000256" key="2">
    <source>
        <dbReference type="ARBA" id="ARBA00022679"/>
    </source>
</evidence>
<dbReference type="InterPro" id="IPR001173">
    <property type="entry name" value="Glyco_trans_2-like"/>
</dbReference>
<dbReference type="Pfam" id="PF00535">
    <property type="entry name" value="Glycos_transf_2"/>
    <property type="match status" value="1"/>
</dbReference>
<keyword evidence="2 5" id="KW-0808">Transferase</keyword>
<evidence type="ECO:0000313" key="6">
    <source>
        <dbReference type="Proteomes" id="UP000254141"/>
    </source>
</evidence>
<reference evidence="4" key="1">
    <citation type="submission" date="2017-12" db="EMBL/GenBank/DDBJ databases">
        <title>Molecular basis for structural diversity in serogroup O2-antigen polysaccharides in Klebsiella pneumoniae.</title>
        <authorList>
            <person name="Clarke B.R."/>
            <person name="Ovchinnikova O.G."/>
            <person name="Kelly S.D."/>
            <person name="Williamson M.L."/>
            <person name="Butler J.E."/>
            <person name="Liu B."/>
            <person name="Wang L."/>
            <person name="Gou X."/>
            <person name="Follador R."/>
            <person name="Lowary T.L."/>
            <person name="Whitfield C."/>
        </authorList>
    </citation>
    <scope>NUCLEOTIDE SEQUENCE</scope>
    <source>
        <strain evidence="4">5053</strain>
    </source>
</reference>
<dbReference type="GO" id="GO:0050501">
    <property type="term" value="F:hyaluronan synthase activity"/>
    <property type="evidence" value="ECO:0007669"/>
    <property type="project" value="UniProtKB-EC"/>
</dbReference>
<dbReference type="EC" id="2.4.1.212" evidence="5"/>
<keyword evidence="1 5" id="KW-0328">Glycosyltransferase</keyword>
<dbReference type="CDD" id="cd00761">
    <property type="entry name" value="Glyco_tranf_GTA_type"/>
    <property type="match status" value="1"/>
</dbReference>
<proteinExistence type="predicted"/>
<evidence type="ECO:0000256" key="1">
    <source>
        <dbReference type="ARBA" id="ARBA00022676"/>
    </source>
</evidence>
<dbReference type="Gene3D" id="3.90.550.10">
    <property type="entry name" value="Spore Coat Polysaccharide Biosynthesis Protein SpsA, Chain A"/>
    <property type="match status" value="1"/>
</dbReference>
<evidence type="ECO:0000313" key="5">
    <source>
        <dbReference type="EMBL" id="STW26074.1"/>
    </source>
</evidence>
<dbReference type="PANTHER" id="PTHR22916">
    <property type="entry name" value="GLYCOSYLTRANSFERASE"/>
    <property type="match status" value="1"/>
</dbReference>